<sequence length="280" mass="31767">MEHLFRKREGGGRGYLAAVKRYVRLLYVFARFSLMSQLEYRLNFAAGVAVETGWMLIKLLYVAVVYRAGVNIGVLTPDHILLFIGIYVLMTGFYMLYYGNFTSISRMVREGELDMYLVKPVSLQFFVTMKRLDLALLLPDFVAGTIMIGLGWHRAGLPVNAWAIAGFLFFLMCGNLLTYSLFLIPNLLCFWIVASRGIADITAALWDFNNMPQLIYGKWMQRIGTFILPVFVITNFPGLFLMGQLSPGMMAWGVISPVLFFFISRGIWKKAIKNYSSASS</sequence>
<dbReference type="Pfam" id="PF06182">
    <property type="entry name" value="ABC2_membrane_6"/>
    <property type="match status" value="1"/>
</dbReference>
<dbReference type="PANTHER" id="PTHR36833:SF2">
    <property type="entry name" value="SLR0610 PROTEIN"/>
    <property type="match status" value="1"/>
</dbReference>
<feature type="transmembrane region" description="Helical" evidence="1">
    <location>
        <begin position="226"/>
        <end position="243"/>
    </location>
</feature>
<evidence type="ECO:0000313" key="2">
    <source>
        <dbReference type="EMBL" id="ODM05696.1"/>
    </source>
</evidence>
<name>A0A1E3ABZ6_9FIRM</name>
<accession>A0A1E3ABZ6</accession>
<feature type="transmembrane region" description="Helical" evidence="1">
    <location>
        <begin position="159"/>
        <end position="177"/>
    </location>
</feature>
<keyword evidence="1" id="KW-0472">Membrane</keyword>
<feature type="transmembrane region" description="Helical" evidence="1">
    <location>
        <begin position="249"/>
        <end position="268"/>
    </location>
</feature>
<organism evidence="2 3">
    <name type="scientific">Eisenbergiella tayi</name>
    <dbReference type="NCBI Taxonomy" id="1432052"/>
    <lineage>
        <taxon>Bacteria</taxon>
        <taxon>Bacillati</taxon>
        <taxon>Bacillota</taxon>
        <taxon>Clostridia</taxon>
        <taxon>Lachnospirales</taxon>
        <taxon>Lachnospiraceae</taxon>
        <taxon>Eisenbergiella</taxon>
    </lineage>
</organism>
<dbReference type="Proteomes" id="UP000094067">
    <property type="component" value="Unassembled WGS sequence"/>
</dbReference>
<dbReference type="AlphaFoldDB" id="A0A1E3ABZ6"/>
<keyword evidence="1" id="KW-1133">Transmembrane helix</keyword>
<gene>
    <name evidence="2" type="ORF">BEI61_01585</name>
</gene>
<feature type="transmembrane region" description="Helical" evidence="1">
    <location>
        <begin position="44"/>
        <end position="68"/>
    </location>
</feature>
<dbReference type="PANTHER" id="PTHR36833">
    <property type="entry name" value="SLR0610 PROTEIN-RELATED"/>
    <property type="match status" value="1"/>
</dbReference>
<dbReference type="InterPro" id="IPR010390">
    <property type="entry name" value="ABC-2_transporter-like"/>
</dbReference>
<feature type="transmembrane region" description="Helical" evidence="1">
    <location>
        <begin position="134"/>
        <end position="152"/>
    </location>
</feature>
<dbReference type="RefSeq" id="WP_069151884.1">
    <property type="nucleotide sequence ID" value="NZ_MCGH01000002.1"/>
</dbReference>
<reference evidence="2 3" key="1">
    <citation type="submission" date="2016-07" db="EMBL/GenBank/DDBJ databases">
        <title>Characterization of isolates of Eisenbergiella tayi derived from blood cultures, using whole genome sequencing.</title>
        <authorList>
            <person name="Burdz T."/>
            <person name="Wiebe D."/>
            <person name="Huynh C."/>
            <person name="Bernard K."/>
        </authorList>
    </citation>
    <scope>NUCLEOTIDE SEQUENCE [LARGE SCALE GENOMIC DNA]</scope>
    <source>
        <strain evidence="2 3">NML 110608</strain>
    </source>
</reference>
<comment type="caution">
    <text evidence="2">The sequence shown here is derived from an EMBL/GenBank/DDBJ whole genome shotgun (WGS) entry which is preliminary data.</text>
</comment>
<evidence type="ECO:0008006" key="4">
    <source>
        <dbReference type="Google" id="ProtNLM"/>
    </source>
</evidence>
<evidence type="ECO:0000313" key="3">
    <source>
        <dbReference type="Proteomes" id="UP000094067"/>
    </source>
</evidence>
<evidence type="ECO:0000256" key="1">
    <source>
        <dbReference type="SAM" id="Phobius"/>
    </source>
</evidence>
<feature type="transmembrane region" description="Helical" evidence="1">
    <location>
        <begin position="80"/>
        <end position="99"/>
    </location>
</feature>
<protein>
    <recommendedName>
        <fullName evidence="4">ABC transporter permease</fullName>
    </recommendedName>
</protein>
<proteinExistence type="predicted"/>
<keyword evidence="1" id="KW-0812">Transmembrane</keyword>
<dbReference type="EMBL" id="MCGH01000002">
    <property type="protein sequence ID" value="ODM05696.1"/>
    <property type="molecule type" value="Genomic_DNA"/>
</dbReference>